<dbReference type="PIRSF" id="PIRSF000164">
    <property type="entry name" value="DHO_oxidase"/>
    <property type="match status" value="1"/>
</dbReference>
<dbReference type="RefSeq" id="WP_058438836.1">
    <property type="nucleotide sequence ID" value="NZ_KQ758903.1"/>
</dbReference>
<sequence length="304" mass="31321">MPDMSIELLPGLKLRNPVIAASGTAGYGDEPFRLYDIAELGAFICKGTTLKPRAGNPQPRIMETQDGLLNAIGLQNPGADAVIHKYAPMWSAWPTPVMVNIAGECIDDYAEIATRLDKVPGIAALEVNISCPNVAAGCLEFGTTPEGAAAVTAAVKASASLPVIVKLTPNTADIAALARAVEGAGADAISLINTVRGMAIDINKRKPILGNTTGGLSGPAIKPIALAMVWRAAGAVRIPVIGGGGIATAEDALEFLMAGASAVEIGTAALVNPTMFTGIIKGIEKYMLKFKIANLRDLIGAARK</sequence>
<feature type="binding site" evidence="9">
    <location>
        <begin position="266"/>
        <end position="267"/>
    </location>
    <ligand>
        <name>FMN</name>
        <dbReference type="ChEBI" id="CHEBI:58210"/>
    </ligand>
</feature>
<comment type="caution">
    <text evidence="11">The sequence shown here is derived from an EMBL/GenBank/DDBJ whole genome shotgun (WGS) entry which is preliminary data.</text>
</comment>
<evidence type="ECO:0000256" key="9">
    <source>
        <dbReference type="HAMAP-Rule" id="MF_00224"/>
    </source>
</evidence>
<dbReference type="PATRIC" id="fig|1217799.6.peg.781"/>
<dbReference type="GO" id="GO:0004152">
    <property type="term" value="F:dihydroorotate dehydrogenase activity"/>
    <property type="evidence" value="ECO:0007669"/>
    <property type="project" value="UniProtKB-UniRule"/>
</dbReference>
<evidence type="ECO:0000256" key="3">
    <source>
        <dbReference type="ARBA" id="ARBA00008008"/>
    </source>
</evidence>
<keyword evidence="7 9" id="KW-0665">Pyrimidine biosynthesis</keyword>
<keyword evidence="12" id="KW-1185">Reference proteome</keyword>
<name>A0A0W0GH85_9CHLR</name>
<organism evidence="11 12">
    <name type="scientific">Dehalogenimonas alkenigignens</name>
    <dbReference type="NCBI Taxonomy" id="1217799"/>
    <lineage>
        <taxon>Bacteria</taxon>
        <taxon>Bacillati</taxon>
        <taxon>Chloroflexota</taxon>
        <taxon>Dehalococcoidia</taxon>
        <taxon>Dehalococcoidales</taxon>
        <taxon>Dehalococcoidaceae</taxon>
        <taxon>Dehalogenimonas</taxon>
    </lineage>
</organism>
<evidence type="ECO:0000313" key="12">
    <source>
        <dbReference type="Proteomes" id="UP000053947"/>
    </source>
</evidence>
<dbReference type="InterPro" id="IPR050074">
    <property type="entry name" value="DHO_dehydrogenase"/>
</dbReference>
<feature type="binding site" evidence="9">
    <location>
        <position position="46"/>
    </location>
    <ligand>
        <name>substrate</name>
    </ligand>
</feature>
<dbReference type="EMBL" id="LFDV01000002">
    <property type="protein sequence ID" value="KTB47915.1"/>
    <property type="molecule type" value="Genomic_DNA"/>
</dbReference>
<evidence type="ECO:0000256" key="8">
    <source>
        <dbReference type="ARBA" id="ARBA00023002"/>
    </source>
</evidence>
<gene>
    <name evidence="9" type="primary">pyrD</name>
    <name evidence="11" type="ORF">DEALK_07600</name>
</gene>
<evidence type="ECO:0000256" key="1">
    <source>
        <dbReference type="ARBA" id="ARBA00004496"/>
    </source>
</evidence>
<feature type="binding site" evidence="9">
    <location>
        <begin position="244"/>
        <end position="245"/>
    </location>
    <ligand>
        <name>FMN</name>
        <dbReference type="ChEBI" id="CHEBI:58210"/>
    </ligand>
</feature>
<protein>
    <recommendedName>
        <fullName evidence="9">Dihydroorotate dehydrogenase</fullName>
        <shortName evidence="9">DHOD</shortName>
        <shortName evidence="9">DHODase</shortName>
        <shortName evidence="9">DHOdehase</shortName>
        <ecNumber evidence="9">1.3.-.-</ecNumber>
    </recommendedName>
</protein>
<dbReference type="InterPro" id="IPR005720">
    <property type="entry name" value="Dihydroorotate_DH_cat"/>
</dbReference>
<dbReference type="InterPro" id="IPR013785">
    <property type="entry name" value="Aldolase_TIM"/>
</dbReference>
<feature type="binding site" evidence="9">
    <location>
        <position position="166"/>
    </location>
    <ligand>
        <name>FMN</name>
        <dbReference type="ChEBI" id="CHEBI:58210"/>
    </ligand>
</feature>
<dbReference type="SUPFAM" id="SSF51395">
    <property type="entry name" value="FMN-linked oxidoreductases"/>
    <property type="match status" value="1"/>
</dbReference>
<dbReference type="PROSITE" id="PS00911">
    <property type="entry name" value="DHODEHASE_1"/>
    <property type="match status" value="1"/>
</dbReference>
<comment type="subcellular location">
    <subcellularLocation>
        <location evidence="1 9">Cytoplasm</location>
    </subcellularLocation>
</comment>
<dbReference type="GO" id="GO:0006207">
    <property type="term" value="P:'de novo' pyrimidine nucleobase biosynthetic process"/>
    <property type="evidence" value="ECO:0007669"/>
    <property type="project" value="InterPro"/>
</dbReference>
<comment type="function">
    <text evidence="9">Catalyzes the conversion of dihydroorotate to orotate.</text>
</comment>
<dbReference type="EC" id="1.3.-.-" evidence="9"/>
<dbReference type="NCBIfam" id="TIGR01037">
    <property type="entry name" value="pyrD_sub1_fam"/>
    <property type="match status" value="1"/>
</dbReference>
<feature type="binding site" evidence="9">
    <location>
        <position position="192"/>
    </location>
    <ligand>
        <name>FMN</name>
        <dbReference type="ChEBI" id="CHEBI:58210"/>
    </ligand>
</feature>
<keyword evidence="4 9" id="KW-0963">Cytoplasm</keyword>
<dbReference type="Pfam" id="PF01180">
    <property type="entry name" value="DHO_dh"/>
    <property type="match status" value="1"/>
</dbReference>
<feature type="active site" description="Nucleophile" evidence="9">
    <location>
        <position position="131"/>
    </location>
</feature>
<comment type="catalytic activity">
    <reaction evidence="9">
        <text>(S)-dihydroorotate + A = orotate + AH2</text>
        <dbReference type="Rhea" id="RHEA:18073"/>
        <dbReference type="ChEBI" id="CHEBI:13193"/>
        <dbReference type="ChEBI" id="CHEBI:17499"/>
        <dbReference type="ChEBI" id="CHEBI:30839"/>
        <dbReference type="ChEBI" id="CHEBI:30864"/>
    </reaction>
</comment>
<comment type="similarity">
    <text evidence="3 9">Belongs to the dihydroorotate dehydrogenase family. Type 1 subfamily.</text>
</comment>
<reference evidence="11 12" key="1">
    <citation type="submission" date="2015-06" db="EMBL/GenBank/DDBJ databases">
        <title>Genome sequence of the organohalide-respiring Dehalogenimonas alkenigignens type strain (IP3-3T).</title>
        <authorList>
            <person name="Key T.A."/>
            <person name="Richmond D.P."/>
            <person name="Bowman K.S."/>
            <person name="Cho Y.-J."/>
            <person name="Chun J."/>
            <person name="da Costa M.S."/>
            <person name="Rainey F.A."/>
            <person name="Moe W.M."/>
        </authorList>
    </citation>
    <scope>NUCLEOTIDE SEQUENCE [LARGE SCALE GENOMIC DNA]</scope>
    <source>
        <strain evidence="11 12">IP3-3</strain>
    </source>
</reference>
<feature type="binding site" evidence="9">
    <location>
        <position position="128"/>
    </location>
    <ligand>
        <name>FMN</name>
        <dbReference type="ChEBI" id="CHEBI:58210"/>
    </ligand>
</feature>
<dbReference type="FunFam" id="3.20.20.70:FF:000027">
    <property type="entry name" value="Dihydropyrimidine dehydrogenase [NADP(+)]"/>
    <property type="match status" value="1"/>
</dbReference>
<feature type="binding site" evidence="9">
    <location>
        <begin position="46"/>
        <end position="47"/>
    </location>
    <ligand>
        <name>FMN</name>
        <dbReference type="ChEBI" id="CHEBI:58210"/>
    </ligand>
</feature>
<feature type="binding site" evidence="9">
    <location>
        <position position="22"/>
    </location>
    <ligand>
        <name>FMN</name>
        <dbReference type="ChEBI" id="CHEBI:58210"/>
    </ligand>
</feature>
<dbReference type="PANTHER" id="PTHR48109:SF1">
    <property type="entry name" value="DIHYDROOROTATE DEHYDROGENASE (FUMARATE)"/>
    <property type="match status" value="1"/>
</dbReference>
<proteinExistence type="inferred from homology"/>
<dbReference type="UniPathway" id="UPA00070"/>
<dbReference type="GO" id="GO:0044205">
    <property type="term" value="P:'de novo' UMP biosynthetic process"/>
    <property type="evidence" value="ECO:0007669"/>
    <property type="project" value="UniProtKB-UniRule"/>
</dbReference>
<feature type="domain" description="Dihydroorotate dehydrogenase catalytic" evidence="10">
    <location>
        <begin position="9"/>
        <end position="287"/>
    </location>
</feature>
<keyword evidence="5 9" id="KW-0285">Flavoprotein</keyword>
<evidence type="ECO:0000256" key="2">
    <source>
        <dbReference type="ARBA" id="ARBA00004725"/>
    </source>
</evidence>
<evidence type="ECO:0000256" key="6">
    <source>
        <dbReference type="ARBA" id="ARBA00022643"/>
    </source>
</evidence>
<dbReference type="CDD" id="cd04740">
    <property type="entry name" value="DHOD_1B_like"/>
    <property type="match status" value="1"/>
</dbReference>
<comment type="cofactor">
    <cofactor evidence="9">
        <name>FMN</name>
        <dbReference type="ChEBI" id="CHEBI:58210"/>
    </cofactor>
    <text evidence="9">Binds 1 FMN per subunit.</text>
</comment>
<dbReference type="InterPro" id="IPR033888">
    <property type="entry name" value="DHOD_1B"/>
</dbReference>
<dbReference type="InterPro" id="IPR012135">
    <property type="entry name" value="Dihydroorotate_DH_1_2"/>
</dbReference>
<evidence type="ECO:0000256" key="4">
    <source>
        <dbReference type="ARBA" id="ARBA00022490"/>
    </source>
</evidence>
<dbReference type="PANTHER" id="PTHR48109">
    <property type="entry name" value="DIHYDROOROTATE DEHYDROGENASE (QUINONE), MITOCHONDRIAL-RELATED"/>
    <property type="match status" value="1"/>
</dbReference>
<dbReference type="Gene3D" id="3.20.20.70">
    <property type="entry name" value="Aldolase class I"/>
    <property type="match status" value="1"/>
</dbReference>
<dbReference type="HAMAP" id="MF_00224">
    <property type="entry name" value="DHO_dh_type1"/>
    <property type="match status" value="1"/>
</dbReference>
<evidence type="ECO:0000256" key="5">
    <source>
        <dbReference type="ARBA" id="ARBA00022630"/>
    </source>
</evidence>
<dbReference type="InterPro" id="IPR001295">
    <property type="entry name" value="Dihydroorotate_DH_CS"/>
</dbReference>
<feature type="binding site" evidence="9">
    <location>
        <position position="100"/>
    </location>
    <ligand>
        <name>FMN</name>
        <dbReference type="ChEBI" id="CHEBI:58210"/>
    </ligand>
</feature>
<dbReference type="InterPro" id="IPR049622">
    <property type="entry name" value="Dihydroorotate_DH_I"/>
</dbReference>
<dbReference type="STRING" id="1217799.DEALK_07600"/>
<feature type="binding site" evidence="9">
    <location>
        <position position="218"/>
    </location>
    <ligand>
        <name>FMN</name>
        <dbReference type="ChEBI" id="CHEBI:58210"/>
    </ligand>
</feature>
<accession>A0A0W0GH85</accession>
<evidence type="ECO:0000313" key="11">
    <source>
        <dbReference type="EMBL" id="KTB47915.1"/>
    </source>
</evidence>
<dbReference type="InterPro" id="IPR024920">
    <property type="entry name" value="Dihydroorotate_DH_1"/>
</dbReference>
<dbReference type="PROSITE" id="PS00912">
    <property type="entry name" value="DHODEHASE_2"/>
    <property type="match status" value="1"/>
</dbReference>
<dbReference type="GO" id="GO:0005737">
    <property type="term" value="C:cytoplasm"/>
    <property type="evidence" value="ECO:0007669"/>
    <property type="project" value="UniProtKB-SubCell"/>
</dbReference>
<dbReference type="AlphaFoldDB" id="A0A0W0GH85"/>
<comment type="pathway">
    <text evidence="2 9">Pyrimidine metabolism; UMP biosynthesis via de novo pathway.</text>
</comment>
<keyword evidence="8 9" id="KW-0560">Oxidoreductase</keyword>
<dbReference type="NCBIfam" id="NF005574">
    <property type="entry name" value="PRK07259.1"/>
    <property type="match status" value="1"/>
</dbReference>
<evidence type="ECO:0000259" key="10">
    <source>
        <dbReference type="Pfam" id="PF01180"/>
    </source>
</evidence>
<evidence type="ECO:0000256" key="7">
    <source>
        <dbReference type="ARBA" id="ARBA00022975"/>
    </source>
</evidence>
<dbReference type="Proteomes" id="UP000053947">
    <property type="component" value="Unassembled WGS sequence"/>
</dbReference>
<feature type="binding site" evidence="9">
    <location>
        <begin position="193"/>
        <end position="194"/>
    </location>
    <ligand>
        <name>substrate</name>
    </ligand>
</feature>
<feature type="binding site" evidence="9">
    <location>
        <begin position="70"/>
        <end position="74"/>
    </location>
    <ligand>
        <name>substrate</name>
    </ligand>
</feature>
<keyword evidence="6 9" id="KW-0288">FMN</keyword>
<feature type="binding site" evidence="9">
    <location>
        <position position="128"/>
    </location>
    <ligand>
        <name>substrate</name>
    </ligand>
</feature>